<evidence type="ECO:0000313" key="3">
    <source>
        <dbReference type="Proteomes" id="UP000019335"/>
    </source>
</evidence>
<name>W7TBW2_9STRA</name>
<reference evidence="2 3" key="1">
    <citation type="journal article" date="2014" name="Mol. Plant">
        <title>Chromosome Scale Genome Assembly and Transcriptome Profiling of Nannochloropsis gaditana in Nitrogen Depletion.</title>
        <authorList>
            <person name="Corteggiani Carpinelli E."/>
            <person name="Telatin A."/>
            <person name="Vitulo N."/>
            <person name="Forcato C."/>
            <person name="D'Angelo M."/>
            <person name="Schiavon R."/>
            <person name="Vezzi A."/>
            <person name="Giacometti G.M."/>
            <person name="Morosinotto T."/>
            <person name="Valle G."/>
        </authorList>
    </citation>
    <scope>NUCLEOTIDE SEQUENCE [LARGE SCALE GENOMIC DNA]</scope>
    <source>
        <strain evidence="2 3">B-31</strain>
    </source>
</reference>
<sequence length="94" mass="10560">MHGKRGNERGLRGKEGRAWEVEIVWTGRQGCVLPHREERTPPETLPHSAGGKRADCDWGGVTSEILLSRYSEMTVTPPQIRPMSLAGHWKSRTV</sequence>
<accession>W7TBW2</accession>
<evidence type="ECO:0000256" key="1">
    <source>
        <dbReference type="SAM" id="MobiDB-lite"/>
    </source>
</evidence>
<dbReference type="AlphaFoldDB" id="W7TBW2"/>
<organism evidence="2 3">
    <name type="scientific">Nannochloropsis gaditana</name>
    <dbReference type="NCBI Taxonomy" id="72520"/>
    <lineage>
        <taxon>Eukaryota</taxon>
        <taxon>Sar</taxon>
        <taxon>Stramenopiles</taxon>
        <taxon>Ochrophyta</taxon>
        <taxon>Eustigmatophyceae</taxon>
        <taxon>Eustigmatales</taxon>
        <taxon>Monodopsidaceae</taxon>
        <taxon>Nannochloropsis</taxon>
    </lineage>
</organism>
<dbReference type="Proteomes" id="UP000019335">
    <property type="component" value="Chromosome 16"/>
</dbReference>
<dbReference type="EMBL" id="AZIL01001488">
    <property type="protein sequence ID" value="EWM23762.1"/>
    <property type="molecule type" value="Genomic_DNA"/>
</dbReference>
<proteinExistence type="predicted"/>
<comment type="caution">
    <text evidence="2">The sequence shown here is derived from an EMBL/GenBank/DDBJ whole genome shotgun (WGS) entry which is preliminary data.</text>
</comment>
<protein>
    <submittedName>
        <fullName evidence="2">Uncharacterized protein</fullName>
    </submittedName>
</protein>
<evidence type="ECO:0000313" key="2">
    <source>
        <dbReference type="EMBL" id="EWM23762.1"/>
    </source>
</evidence>
<feature type="region of interest" description="Disordered" evidence="1">
    <location>
        <begin position="34"/>
        <end position="56"/>
    </location>
</feature>
<gene>
    <name evidence="2" type="ORF">Naga_101745g1</name>
</gene>
<keyword evidence="3" id="KW-1185">Reference proteome</keyword>